<organism evidence="2 3">
    <name type="scientific">Armillaria luteobubalina</name>
    <dbReference type="NCBI Taxonomy" id="153913"/>
    <lineage>
        <taxon>Eukaryota</taxon>
        <taxon>Fungi</taxon>
        <taxon>Dikarya</taxon>
        <taxon>Basidiomycota</taxon>
        <taxon>Agaricomycotina</taxon>
        <taxon>Agaricomycetes</taxon>
        <taxon>Agaricomycetidae</taxon>
        <taxon>Agaricales</taxon>
        <taxon>Marasmiineae</taxon>
        <taxon>Physalacriaceae</taxon>
        <taxon>Armillaria</taxon>
    </lineage>
</organism>
<dbReference type="Pfam" id="PF00646">
    <property type="entry name" value="F-box"/>
    <property type="match status" value="1"/>
</dbReference>
<comment type="caution">
    <text evidence="2">The sequence shown here is derived from an EMBL/GenBank/DDBJ whole genome shotgun (WGS) entry which is preliminary data.</text>
</comment>
<evidence type="ECO:0000313" key="2">
    <source>
        <dbReference type="EMBL" id="KAK0485473.1"/>
    </source>
</evidence>
<dbReference type="AlphaFoldDB" id="A0AA39UFT8"/>
<accession>A0AA39UFT8</accession>
<dbReference type="InterPro" id="IPR032675">
    <property type="entry name" value="LRR_dom_sf"/>
</dbReference>
<dbReference type="Gene3D" id="3.80.10.10">
    <property type="entry name" value="Ribonuclease Inhibitor"/>
    <property type="match status" value="1"/>
</dbReference>
<gene>
    <name evidence="2" type="ORF">EDD18DRAFT_1427976</name>
</gene>
<dbReference type="InterPro" id="IPR036047">
    <property type="entry name" value="F-box-like_dom_sf"/>
</dbReference>
<proteinExistence type="predicted"/>
<feature type="domain" description="F-box" evidence="1">
    <location>
        <begin position="15"/>
        <end position="60"/>
    </location>
</feature>
<dbReference type="InterPro" id="IPR001810">
    <property type="entry name" value="F-box_dom"/>
</dbReference>
<protein>
    <recommendedName>
        <fullName evidence="1">F-box domain-containing protein</fullName>
    </recommendedName>
</protein>
<name>A0AA39UFT8_9AGAR</name>
<dbReference type="EMBL" id="JAUEPU010000050">
    <property type="protein sequence ID" value="KAK0485473.1"/>
    <property type="molecule type" value="Genomic_DNA"/>
</dbReference>
<evidence type="ECO:0000259" key="1">
    <source>
        <dbReference type="PROSITE" id="PS50181"/>
    </source>
</evidence>
<keyword evidence="3" id="KW-1185">Reference proteome</keyword>
<reference evidence="2" key="1">
    <citation type="submission" date="2023-06" db="EMBL/GenBank/DDBJ databases">
        <authorList>
            <consortium name="Lawrence Berkeley National Laboratory"/>
            <person name="Ahrendt S."/>
            <person name="Sahu N."/>
            <person name="Indic B."/>
            <person name="Wong-Bajracharya J."/>
            <person name="Merenyi Z."/>
            <person name="Ke H.-M."/>
            <person name="Monk M."/>
            <person name="Kocsube S."/>
            <person name="Drula E."/>
            <person name="Lipzen A."/>
            <person name="Balint B."/>
            <person name="Henrissat B."/>
            <person name="Andreopoulos B."/>
            <person name="Martin F.M."/>
            <person name="Harder C.B."/>
            <person name="Rigling D."/>
            <person name="Ford K.L."/>
            <person name="Foster G.D."/>
            <person name="Pangilinan J."/>
            <person name="Papanicolaou A."/>
            <person name="Barry K."/>
            <person name="LaButti K."/>
            <person name="Viragh M."/>
            <person name="Koriabine M."/>
            <person name="Yan M."/>
            <person name="Riley R."/>
            <person name="Champramary S."/>
            <person name="Plett K.L."/>
            <person name="Tsai I.J."/>
            <person name="Slot J."/>
            <person name="Sipos G."/>
            <person name="Plett J."/>
            <person name="Nagy L.G."/>
            <person name="Grigoriev I.V."/>
        </authorList>
    </citation>
    <scope>NUCLEOTIDE SEQUENCE</scope>
    <source>
        <strain evidence="2">HWK02</strain>
    </source>
</reference>
<dbReference type="SUPFAM" id="SSF52047">
    <property type="entry name" value="RNI-like"/>
    <property type="match status" value="1"/>
</dbReference>
<sequence>MSSQPNLAAFEHDLHSEVEKLPLELFEEIVSYLDIPTIKKLSRVSSVFRKACIPLFFRNLVLSGDSSVRSTEILATFKERTLVPSLRKVELRGLKEDLSQALLAWCTRVRTIKIEECLVGNTSILPSLIILYDLELSNLTFASADDYFQLLTSLPPTLKKLAVSGNTFLESKLISYAVGRRIEVEHLQTESAEDLSLLLRDDCPISLKSLRVAHVSQASPHDLEPLVQSTPHLIDLKIDIKKPEDRPASFPLTRLKYLTVMDRTRPPNTVIQLFSTPDIASPLEVVNFSMLVSGWLSGLRRLVVAFSHPQSCKLKQVNITLLQSDSNIRISRAVLNDHARLAERGLEAA</sequence>
<dbReference type="Proteomes" id="UP001175228">
    <property type="component" value="Unassembled WGS sequence"/>
</dbReference>
<dbReference type="PROSITE" id="PS50181">
    <property type="entry name" value="FBOX"/>
    <property type="match status" value="1"/>
</dbReference>
<evidence type="ECO:0000313" key="3">
    <source>
        <dbReference type="Proteomes" id="UP001175228"/>
    </source>
</evidence>
<dbReference type="SUPFAM" id="SSF81383">
    <property type="entry name" value="F-box domain"/>
    <property type="match status" value="1"/>
</dbReference>